<reference evidence="5 6" key="1">
    <citation type="submission" date="2021-06" db="EMBL/GenBank/DDBJ databases">
        <authorList>
            <person name="Sun Q."/>
            <person name="Li D."/>
        </authorList>
    </citation>
    <scope>NUCLEOTIDE SEQUENCE [LARGE SCALE GENOMIC DNA]</scope>
    <source>
        <strain evidence="5 6">MSJ-2</strain>
    </source>
</reference>
<evidence type="ECO:0000313" key="6">
    <source>
        <dbReference type="Proteomes" id="UP000787672"/>
    </source>
</evidence>
<dbReference type="SFLD" id="SFLDS00057">
    <property type="entry name" value="Glutaminase/Asparaginase"/>
    <property type="match status" value="1"/>
</dbReference>
<proteinExistence type="inferred from homology"/>
<sequence length="320" mass="34649">MERQVVLFTLGGTVACRYDPQRSAAVPSLGGGDILRALEMPEGALLLREVCSKQSSDLTLRDIAGLAREVNAALEREEAAGAVVLTGTDTLEEVSYLLSLWTASDKPVVVTGSMKSFGEPYADAAGNLRGALTAARSDESKGVLVHFNEQLYCGSDVVKHNSARIDAFTSYRGPVGRVCGDRVRCWRRVDRESVYPVRELTGRVAVVRACLDWELCCPREGLDGLVIEALGAGNLPARSLAPIRSLAERGVPVLIASRCPDGETLELYDYPGSARDLRAMGCVLCGRLSGVKARLKLLVLLSCGIRTVEELRRHFETRTI</sequence>
<dbReference type="Pfam" id="PF17763">
    <property type="entry name" value="Asparaginase_C"/>
    <property type="match status" value="1"/>
</dbReference>
<dbReference type="CDD" id="cd08964">
    <property type="entry name" value="L-asparaginase_II"/>
    <property type="match status" value="1"/>
</dbReference>
<keyword evidence="6" id="KW-1185">Reference proteome</keyword>
<name>A0ABS6FCV6_9FIRM</name>
<dbReference type="PROSITE" id="PS51257">
    <property type="entry name" value="PROKAR_LIPOPROTEIN"/>
    <property type="match status" value="1"/>
</dbReference>
<dbReference type="InterPro" id="IPR040919">
    <property type="entry name" value="Asparaginase_C"/>
</dbReference>
<comment type="similarity">
    <text evidence="1">Belongs to the asparaginase 1 family.</text>
</comment>
<dbReference type="PROSITE" id="PS51732">
    <property type="entry name" value="ASN_GLN_ASE_3"/>
    <property type="match status" value="1"/>
</dbReference>
<protein>
    <submittedName>
        <fullName evidence="5">Asparaginase</fullName>
    </submittedName>
</protein>
<dbReference type="Gene3D" id="3.40.50.40">
    <property type="match status" value="1"/>
</dbReference>
<accession>A0ABS6FCV6</accession>
<dbReference type="RefSeq" id="WP_216632833.1">
    <property type="nucleotide sequence ID" value="NZ_JAHLQN010000001.1"/>
</dbReference>
<dbReference type="PIRSF" id="PIRSF500176">
    <property type="entry name" value="L_ASNase"/>
    <property type="match status" value="1"/>
</dbReference>
<comment type="caution">
    <text evidence="5">The sequence shown here is derived from an EMBL/GenBank/DDBJ whole genome shotgun (WGS) entry which is preliminary data.</text>
</comment>
<dbReference type="InterPro" id="IPR027473">
    <property type="entry name" value="L-asparaginase_C"/>
</dbReference>
<evidence type="ECO:0000259" key="4">
    <source>
        <dbReference type="Pfam" id="PF17763"/>
    </source>
</evidence>
<dbReference type="InterPro" id="IPR006034">
    <property type="entry name" value="Asparaginase/glutaminase-like"/>
</dbReference>
<feature type="domain" description="Asparaginase/glutaminase C-terminal" evidence="4">
    <location>
        <begin position="220"/>
        <end position="315"/>
    </location>
</feature>
<dbReference type="Proteomes" id="UP000787672">
    <property type="component" value="Unassembled WGS sequence"/>
</dbReference>
<gene>
    <name evidence="5" type="ORF">KQI82_11205</name>
</gene>
<dbReference type="Gene3D" id="3.40.50.1170">
    <property type="entry name" value="L-asparaginase, N-terminal domain"/>
    <property type="match status" value="1"/>
</dbReference>
<dbReference type="EMBL" id="JAHLQN010000001">
    <property type="protein sequence ID" value="MBU5627476.1"/>
    <property type="molecule type" value="Genomic_DNA"/>
</dbReference>
<evidence type="ECO:0000256" key="1">
    <source>
        <dbReference type="ARBA" id="ARBA00010518"/>
    </source>
</evidence>
<keyword evidence="2" id="KW-0378">Hydrolase</keyword>
<dbReference type="InterPro" id="IPR004550">
    <property type="entry name" value="AsnASE_II"/>
</dbReference>
<feature type="domain" description="L-asparaginase N-terminal" evidence="3">
    <location>
        <begin position="5"/>
        <end position="185"/>
    </location>
</feature>
<evidence type="ECO:0000259" key="3">
    <source>
        <dbReference type="Pfam" id="PF00710"/>
    </source>
</evidence>
<evidence type="ECO:0000256" key="2">
    <source>
        <dbReference type="ARBA" id="ARBA00022801"/>
    </source>
</evidence>
<dbReference type="InterPro" id="IPR037152">
    <property type="entry name" value="L-asparaginase_N_sf"/>
</dbReference>
<evidence type="ECO:0000313" key="5">
    <source>
        <dbReference type="EMBL" id="MBU5627476.1"/>
    </source>
</evidence>
<dbReference type="PANTHER" id="PTHR11707">
    <property type="entry name" value="L-ASPARAGINASE"/>
    <property type="match status" value="1"/>
</dbReference>
<dbReference type="PANTHER" id="PTHR11707:SF28">
    <property type="entry name" value="60 KDA LYSOPHOSPHOLIPASE"/>
    <property type="match status" value="1"/>
</dbReference>
<dbReference type="SMART" id="SM00870">
    <property type="entry name" value="Asparaginase"/>
    <property type="match status" value="1"/>
</dbReference>
<dbReference type="InterPro" id="IPR027474">
    <property type="entry name" value="L-asparaginase_N"/>
</dbReference>
<dbReference type="Pfam" id="PF00710">
    <property type="entry name" value="Asparaginase"/>
    <property type="match status" value="1"/>
</dbReference>
<organism evidence="5 6">
    <name type="scientific">Dysosmobacter acutus</name>
    <dbReference type="NCBI Taxonomy" id="2841504"/>
    <lineage>
        <taxon>Bacteria</taxon>
        <taxon>Bacillati</taxon>
        <taxon>Bacillota</taxon>
        <taxon>Clostridia</taxon>
        <taxon>Eubacteriales</taxon>
        <taxon>Oscillospiraceae</taxon>
        <taxon>Dysosmobacter</taxon>
    </lineage>
</organism>
<dbReference type="PIRSF" id="PIRSF001220">
    <property type="entry name" value="L-ASNase_gatD"/>
    <property type="match status" value="1"/>
</dbReference>